<dbReference type="InterPro" id="IPR001138">
    <property type="entry name" value="Zn2Cys6_DnaBD"/>
</dbReference>
<evidence type="ECO:0000256" key="2">
    <source>
        <dbReference type="ARBA" id="ARBA00023125"/>
    </source>
</evidence>
<evidence type="ECO:0000256" key="4">
    <source>
        <dbReference type="ARBA" id="ARBA00023242"/>
    </source>
</evidence>
<name>A0A9W9KRV7_9EURO</name>
<dbReference type="GO" id="GO:0003677">
    <property type="term" value="F:DNA binding"/>
    <property type="evidence" value="ECO:0007669"/>
    <property type="project" value="UniProtKB-KW"/>
</dbReference>
<dbReference type="SMART" id="SM00066">
    <property type="entry name" value="GAL4"/>
    <property type="match status" value="1"/>
</dbReference>
<dbReference type="OrthoDB" id="4222821at2759"/>
<dbReference type="EMBL" id="JAPQKH010000001">
    <property type="protein sequence ID" value="KAJ5116058.1"/>
    <property type="molecule type" value="Genomic_DNA"/>
</dbReference>
<feature type="domain" description="Zn(2)-C6 fungal-type" evidence="6">
    <location>
        <begin position="23"/>
        <end position="55"/>
    </location>
</feature>
<feature type="compositionally biased region" description="Basic and acidic residues" evidence="5">
    <location>
        <begin position="460"/>
        <end position="469"/>
    </location>
</feature>
<dbReference type="AlphaFoldDB" id="A0A9W9KRV7"/>
<evidence type="ECO:0000256" key="5">
    <source>
        <dbReference type="SAM" id="MobiDB-lite"/>
    </source>
</evidence>
<dbReference type="Proteomes" id="UP001149165">
    <property type="component" value="Unassembled WGS sequence"/>
</dbReference>
<dbReference type="PROSITE" id="PS50048">
    <property type="entry name" value="ZN2_CY6_FUNGAL_2"/>
    <property type="match status" value="1"/>
</dbReference>
<gene>
    <name evidence="7" type="ORF">N7456_000406</name>
</gene>
<evidence type="ECO:0000256" key="3">
    <source>
        <dbReference type="ARBA" id="ARBA00023163"/>
    </source>
</evidence>
<dbReference type="CDD" id="cd00067">
    <property type="entry name" value="GAL4"/>
    <property type="match status" value="1"/>
</dbReference>
<feature type="region of interest" description="Disordered" evidence="5">
    <location>
        <begin position="285"/>
        <end position="308"/>
    </location>
</feature>
<proteinExistence type="predicted"/>
<dbReference type="PROSITE" id="PS00463">
    <property type="entry name" value="ZN2_CY6_FUNGAL_1"/>
    <property type="match status" value="1"/>
</dbReference>
<dbReference type="InterPro" id="IPR036864">
    <property type="entry name" value="Zn2-C6_fun-type_DNA-bd_sf"/>
</dbReference>
<keyword evidence="8" id="KW-1185">Reference proteome</keyword>
<feature type="region of interest" description="Disordered" evidence="5">
    <location>
        <begin position="444"/>
        <end position="469"/>
    </location>
</feature>
<keyword evidence="2" id="KW-0238">DNA-binding</keyword>
<keyword evidence="4" id="KW-0539">Nucleus</keyword>
<evidence type="ECO:0000313" key="8">
    <source>
        <dbReference type="Proteomes" id="UP001149165"/>
    </source>
</evidence>
<organism evidence="7 8">
    <name type="scientific">Penicillium angulare</name>
    <dbReference type="NCBI Taxonomy" id="116970"/>
    <lineage>
        <taxon>Eukaryota</taxon>
        <taxon>Fungi</taxon>
        <taxon>Dikarya</taxon>
        <taxon>Ascomycota</taxon>
        <taxon>Pezizomycotina</taxon>
        <taxon>Eurotiomycetes</taxon>
        <taxon>Eurotiomycetidae</taxon>
        <taxon>Eurotiales</taxon>
        <taxon>Aspergillaceae</taxon>
        <taxon>Penicillium</taxon>
    </lineage>
</organism>
<protein>
    <recommendedName>
        <fullName evidence="6">Zn(2)-C6 fungal-type domain-containing protein</fullName>
    </recommendedName>
</protein>
<reference evidence="7" key="2">
    <citation type="journal article" date="2023" name="IMA Fungus">
        <title>Comparative genomic study of the Penicillium genus elucidates a diverse pangenome and 15 lateral gene transfer events.</title>
        <authorList>
            <person name="Petersen C."/>
            <person name="Sorensen T."/>
            <person name="Nielsen M.R."/>
            <person name="Sondergaard T.E."/>
            <person name="Sorensen J.L."/>
            <person name="Fitzpatrick D.A."/>
            <person name="Frisvad J.C."/>
            <person name="Nielsen K.L."/>
        </authorList>
    </citation>
    <scope>NUCLEOTIDE SEQUENCE</scope>
    <source>
        <strain evidence="7">IBT 30069</strain>
    </source>
</reference>
<dbReference type="Gene3D" id="4.10.240.10">
    <property type="entry name" value="Zn(2)-C6 fungal-type DNA-binding domain"/>
    <property type="match status" value="1"/>
</dbReference>
<feature type="region of interest" description="Disordered" evidence="5">
    <location>
        <begin position="55"/>
        <end position="116"/>
    </location>
</feature>
<feature type="compositionally biased region" description="Polar residues" evidence="5">
    <location>
        <begin position="97"/>
        <end position="108"/>
    </location>
</feature>
<dbReference type="Pfam" id="PF00172">
    <property type="entry name" value="Zn_clus"/>
    <property type="match status" value="1"/>
</dbReference>
<evidence type="ECO:0000313" key="7">
    <source>
        <dbReference type="EMBL" id="KAJ5116058.1"/>
    </source>
</evidence>
<dbReference type="GO" id="GO:0008270">
    <property type="term" value="F:zinc ion binding"/>
    <property type="evidence" value="ECO:0007669"/>
    <property type="project" value="InterPro"/>
</dbReference>
<reference evidence="7" key="1">
    <citation type="submission" date="2022-11" db="EMBL/GenBank/DDBJ databases">
        <authorList>
            <person name="Petersen C."/>
        </authorList>
    </citation>
    <scope>NUCLEOTIDE SEQUENCE</scope>
    <source>
        <strain evidence="7">IBT 30069</strain>
    </source>
</reference>
<comment type="caution">
    <text evidence="7">The sequence shown here is derived from an EMBL/GenBank/DDBJ whole genome shotgun (WGS) entry which is preliminary data.</text>
</comment>
<sequence>MAPHQPPSPHVGVILNPSARRVACDQCHAQKLRCTKLDNSTACVRCQRLSRECVWSPPSRSGRPARGLDHKERPRKRSFSVLAMTPEADGHVESARETSLPTPDTLTRPQPAPIPMPIGISEVPPSGTPSLADCNMSDLFNFGSPHDSSRESLFPPLWTPDSVPQMPNVTDYFQMPVGAQPGVPLDAGTPPRLEFLQDITRELSNVNLALFEVEQSLHAEPWGSMFASPAAVLTKLSNCAGGHPDDTLTQGYPLTDAFNKTQRFINIAEQTSIYLASLPNPPSLSSLTSSSPIDQETPDSDISSQGSSPFFPQVDVYMSRDMPPHFGTSSSDRQRRTASPDLPTALLFTTGYARILNLHMTIITQMSNFVHALSVQSMNGAPDYRQRMHPVIPPLQWGGFQPANYGALQILMVIQVISYLFTQVEHVLGVDEWERELTRERSRSEERRSYRFAQMHGQSRRRDTVGDGDRVGVGNGMGLLSPAMIELVVQGEGEGSRRGKVGLLRRKLRRLKKELEKSMHI</sequence>
<keyword evidence="3" id="KW-0804">Transcription</keyword>
<accession>A0A9W9KRV7</accession>
<dbReference type="SUPFAM" id="SSF57701">
    <property type="entry name" value="Zn2/Cys6 DNA-binding domain"/>
    <property type="match status" value="1"/>
</dbReference>
<dbReference type="GO" id="GO:0000981">
    <property type="term" value="F:DNA-binding transcription factor activity, RNA polymerase II-specific"/>
    <property type="evidence" value="ECO:0007669"/>
    <property type="project" value="InterPro"/>
</dbReference>
<evidence type="ECO:0000256" key="1">
    <source>
        <dbReference type="ARBA" id="ARBA00023015"/>
    </source>
</evidence>
<evidence type="ECO:0000259" key="6">
    <source>
        <dbReference type="PROSITE" id="PS50048"/>
    </source>
</evidence>
<keyword evidence="1" id="KW-0805">Transcription regulation</keyword>